<dbReference type="InterPro" id="IPR001650">
    <property type="entry name" value="Helicase_C-like"/>
</dbReference>
<keyword evidence="1" id="KW-0175">Coiled coil</keyword>
<dbReference type="InterPro" id="IPR006935">
    <property type="entry name" value="Helicase/UvrB_N"/>
</dbReference>
<dbReference type="PANTHER" id="PTHR47396:SF1">
    <property type="entry name" value="ATP-DEPENDENT HELICASE IRC3-RELATED"/>
    <property type="match status" value="1"/>
</dbReference>
<dbReference type="SMART" id="SM00487">
    <property type="entry name" value="DEXDc"/>
    <property type="match status" value="1"/>
</dbReference>
<proteinExistence type="predicted"/>
<dbReference type="InterPro" id="IPR027417">
    <property type="entry name" value="P-loop_NTPase"/>
</dbReference>
<evidence type="ECO:0000259" key="3">
    <source>
        <dbReference type="PROSITE" id="PS51194"/>
    </source>
</evidence>
<dbReference type="GO" id="GO:0004386">
    <property type="term" value="F:helicase activity"/>
    <property type="evidence" value="ECO:0007669"/>
    <property type="project" value="UniProtKB-KW"/>
</dbReference>
<gene>
    <name evidence="4" type="ORF">FY004_11955</name>
</gene>
<feature type="domain" description="Helicase ATP-binding" evidence="2">
    <location>
        <begin position="1206"/>
        <end position="1379"/>
    </location>
</feature>
<evidence type="ECO:0000313" key="5">
    <source>
        <dbReference type="Proteomes" id="UP000323242"/>
    </source>
</evidence>
<evidence type="ECO:0000256" key="1">
    <source>
        <dbReference type="SAM" id="Coils"/>
    </source>
</evidence>
<keyword evidence="4" id="KW-0378">Hydrolase</keyword>
<dbReference type="EMBL" id="VSZQ01000050">
    <property type="protein sequence ID" value="TYR64364.1"/>
    <property type="molecule type" value="Genomic_DNA"/>
</dbReference>
<evidence type="ECO:0000313" key="4">
    <source>
        <dbReference type="EMBL" id="TYR64364.1"/>
    </source>
</evidence>
<dbReference type="NCBIfam" id="NF047352">
    <property type="entry name" value="P_loop_sacsin"/>
    <property type="match status" value="1"/>
</dbReference>
<name>A0A5D4JHN0_9ACTN</name>
<keyword evidence="4" id="KW-0547">Nucleotide-binding</keyword>
<dbReference type="GO" id="GO:0005524">
    <property type="term" value="F:ATP binding"/>
    <property type="evidence" value="ECO:0007669"/>
    <property type="project" value="InterPro"/>
</dbReference>
<evidence type="ECO:0000259" key="2">
    <source>
        <dbReference type="PROSITE" id="PS51192"/>
    </source>
</evidence>
<feature type="coiled-coil region" evidence="1">
    <location>
        <begin position="1059"/>
        <end position="1086"/>
    </location>
</feature>
<dbReference type="PROSITE" id="PS51194">
    <property type="entry name" value="HELICASE_CTER"/>
    <property type="match status" value="1"/>
</dbReference>
<dbReference type="GO" id="GO:0016787">
    <property type="term" value="F:hydrolase activity"/>
    <property type="evidence" value="ECO:0007669"/>
    <property type="project" value="InterPro"/>
</dbReference>
<dbReference type="SUPFAM" id="SSF55874">
    <property type="entry name" value="ATPase domain of HSP90 chaperone/DNA topoisomerase II/histidine kinase"/>
    <property type="match status" value="1"/>
</dbReference>
<dbReference type="InterPro" id="IPR036890">
    <property type="entry name" value="HATPase_C_sf"/>
</dbReference>
<dbReference type="Pfam" id="PF04851">
    <property type="entry name" value="ResIII"/>
    <property type="match status" value="1"/>
</dbReference>
<organism evidence="4 5">
    <name type="scientific">Streptomyces parvus</name>
    <dbReference type="NCBI Taxonomy" id="66428"/>
    <lineage>
        <taxon>Bacteria</taxon>
        <taxon>Bacillati</taxon>
        <taxon>Actinomycetota</taxon>
        <taxon>Actinomycetes</taxon>
        <taxon>Kitasatosporales</taxon>
        <taxon>Streptomycetaceae</taxon>
        <taxon>Streptomyces</taxon>
    </lineage>
</organism>
<keyword evidence="4" id="KW-0347">Helicase</keyword>
<dbReference type="GO" id="GO:0005829">
    <property type="term" value="C:cytosol"/>
    <property type="evidence" value="ECO:0007669"/>
    <property type="project" value="TreeGrafter"/>
</dbReference>
<dbReference type="InterPro" id="IPR050742">
    <property type="entry name" value="Helicase_Restrict-Modif_Enz"/>
</dbReference>
<dbReference type="InterPro" id="IPR014001">
    <property type="entry name" value="Helicase_ATP-bd"/>
</dbReference>
<dbReference type="SUPFAM" id="SSF52540">
    <property type="entry name" value="P-loop containing nucleoside triphosphate hydrolases"/>
    <property type="match status" value="1"/>
</dbReference>
<dbReference type="GO" id="GO:0003677">
    <property type="term" value="F:DNA binding"/>
    <property type="evidence" value="ECO:0007669"/>
    <property type="project" value="InterPro"/>
</dbReference>
<dbReference type="PANTHER" id="PTHR47396">
    <property type="entry name" value="TYPE I RESTRICTION ENZYME ECOKI R PROTEIN"/>
    <property type="match status" value="1"/>
</dbReference>
<accession>A0A5D4JHN0</accession>
<keyword evidence="4" id="KW-0067">ATP-binding</keyword>
<reference evidence="4 5" key="1">
    <citation type="submission" date="2019-08" db="EMBL/GenBank/DDBJ databases">
        <title>Draft genome for granaticin producer strain Streptomyces parvus C05.</title>
        <authorList>
            <person name="Gonzalez-Pimentel J.L."/>
        </authorList>
    </citation>
    <scope>NUCLEOTIDE SEQUENCE [LARGE SCALE GENOMIC DNA]</scope>
    <source>
        <strain evidence="4 5">C05</strain>
    </source>
</reference>
<protein>
    <submittedName>
        <fullName evidence="4">DEAD/DEAH box helicase</fullName>
    </submittedName>
</protein>
<sequence>MNHPNVTDSSGETSVIRTIIDQSARVLAAYRIDPGLILEHANGERRITQGGYGDRQLFELVQNAADEIAHSPGGKVHVILTNAHLYCANEGKEVTAEGAETILRMSVSKKRGGQIGRFGVGVKSVLAVTDTPQFFSTSGAFGFDRTWSHEEIRKAGGDTLDADFEAPVLRMARPMEAAKERSADPVLDELLGWATTVVRLPLLPGAADRLGHDIHAVAGSHEAQREFPARFQLFSHHVGTVVLEDRRPMPQIRREITVEHEGVLHTIHEARTGKPESHATWKVFTHAHRPTPRARAGAGEMHDRATIDISWAVPEYTGDTVLAIPKGRGEFWSFFPTKYPMTLAGILNGAWKTNEDRQNLLDSSPFNEEIIQVAAKLVVESLPQLAPADDPGAYLPLLPGRTRESETLNWADKYLTEQIWKLTAQLPSLPDQDGALRLPGELRVHPAPVGKTPLRLEWLRMWNAYPGRPTDWVHPSVEAAEFRAGKVGHILEQTRQGRATVREWLEALVADGTAEASAVAIRIFAAMVRDGSPFADQARAARIVLTEESGLVPAVVGKVFRRAVQDGLRDGTTYVDPALSEDQSLIHDLNTIGIREADSRGRFIGVLEQGFTGYGPQDWARFWELFHSAGGSQVSGEVIARVPDPMSTLSVRTVDGRFHRMRDCLLPGPVAPSDGSRDRSVAVDLDFHSDDRMVFHEFGLRATPTAGHRPSEDEAWFGEYSTAIYDSYCRTLSSNASRPSISRLKLEGSPVGGPLHLLELLSDEGRAAFVKALPDGSVIDTWTMQFGTQVSTRKPVHSPLRWMLARLGRVPTSQGVVPLSDAVGPQLHAYADVLPVADISAEKARKLHLPTLVEDVPAKQWARLLGQLGTSDDDTFVGRTYVMLTRLEVDFPEGELTRCRIGSEWSTREDDKIAVAASEAEYRTLRAEQIPALLAGSDEDAALLVKTWGMLRYSDVVSKETRHVGIGEPTPLHDEFPTLRQRMGNTVNNYRLQPCSELEEVTRTPQGTRSTPLKSALQGNTVLVLEPADRLAALVAVDRELRWGLKEAGCRAVLDAQERQEADQQLQAALRRVREAESVEEKLELLIGEAALRAGLPPGLLESERAELGDVEPSARRIARMAYNAHGDGVLQMHARDLLAAYPSHAPSGFTGSSPAVKFVSDFGFPDSFAGTRTPSLPPRIEIPGPTEFPRLHDYQERLAAKVFAMLDRFAPQRGMLSLPTGAGKTRVAAEAVIRWVKSVGELDGPILWIAQTEELCEQAVQSWSFVWSKVGAESPLTISRLWTTNEAGPVSDRPHLVVATDAKLRNCLDTEGYAWLRQASLVIVDEAHVAISPQYTKILEQLGLTARETGRHLLGLTATPFRNTNDEETRRLVQRFGGQRLDDGVFTTGDAYGELQELGMLAKVDHRELLGGTIELTNDEKERADQMSLLSKAAEQRLADDHDRNKRILEEIGEMPADWPVLVFATSVAHAKFLAAKLKDRGITAASVDSATSAGERRKSIDDFRRGRVRVLTNYGVLTQGFDAPATRAVVVARPTYSPNVYQQMIGRGLRGPGNGGKETCLILNVRDNITNYGKALAFTQFEHLWRAK</sequence>
<dbReference type="PROSITE" id="PS51192">
    <property type="entry name" value="HELICASE_ATP_BIND_1"/>
    <property type="match status" value="1"/>
</dbReference>
<dbReference type="Gene3D" id="3.40.50.300">
    <property type="entry name" value="P-loop containing nucleotide triphosphate hydrolases"/>
    <property type="match status" value="2"/>
</dbReference>
<dbReference type="Pfam" id="PF00271">
    <property type="entry name" value="Helicase_C"/>
    <property type="match status" value="1"/>
</dbReference>
<keyword evidence="5" id="KW-1185">Reference proteome</keyword>
<dbReference type="RefSeq" id="WP_148902378.1">
    <property type="nucleotide sequence ID" value="NZ_VSZQ01000050.1"/>
</dbReference>
<comment type="caution">
    <text evidence="4">The sequence shown here is derived from an EMBL/GenBank/DDBJ whole genome shotgun (WGS) entry which is preliminary data.</text>
</comment>
<dbReference type="Proteomes" id="UP000323242">
    <property type="component" value="Unassembled WGS sequence"/>
</dbReference>
<dbReference type="SMART" id="SM00490">
    <property type="entry name" value="HELICc"/>
    <property type="match status" value="1"/>
</dbReference>
<feature type="domain" description="Helicase C-terminal" evidence="3">
    <location>
        <begin position="1445"/>
        <end position="1590"/>
    </location>
</feature>